<dbReference type="EMBL" id="WIUZ02000010">
    <property type="protein sequence ID" value="KAF9783291.1"/>
    <property type="molecule type" value="Genomic_DNA"/>
</dbReference>
<dbReference type="Proteomes" id="UP000736335">
    <property type="component" value="Unassembled WGS sequence"/>
</dbReference>
<dbReference type="InterPro" id="IPR032675">
    <property type="entry name" value="LRR_dom_sf"/>
</dbReference>
<dbReference type="OrthoDB" id="3365698at2759"/>
<evidence type="ECO:0000313" key="3">
    <source>
        <dbReference type="EMBL" id="KAF9783291.1"/>
    </source>
</evidence>
<feature type="domain" description="F-box" evidence="2">
    <location>
        <begin position="88"/>
        <end position="136"/>
    </location>
</feature>
<evidence type="ECO:0000259" key="2">
    <source>
        <dbReference type="Pfam" id="PF12937"/>
    </source>
</evidence>
<gene>
    <name evidence="3" type="ORF">BJ322DRAFT_1212073</name>
</gene>
<dbReference type="Gene3D" id="3.80.10.10">
    <property type="entry name" value="Ribonuclease Inhibitor"/>
    <property type="match status" value="1"/>
</dbReference>
<dbReference type="SUPFAM" id="SSF81383">
    <property type="entry name" value="F-box domain"/>
    <property type="match status" value="1"/>
</dbReference>
<feature type="compositionally biased region" description="Pro residues" evidence="1">
    <location>
        <begin position="36"/>
        <end position="50"/>
    </location>
</feature>
<dbReference type="InterPro" id="IPR036047">
    <property type="entry name" value="F-box-like_dom_sf"/>
</dbReference>
<proteinExistence type="predicted"/>
<dbReference type="AlphaFoldDB" id="A0A9P6HB13"/>
<name>A0A9P6HB13_9AGAM</name>
<dbReference type="InterPro" id="IPR001810">
    <property type="entry name" value="F-box_dom"/>
</dbReference>
<reference evidence="3" key="1">
    <citation type="journal article" date="2020" name="Nat. Commun.">
        <title>Large-scale genome sequencing of mycorrhizal fungi provides insights into the early evolution of symbiotic traits.</title>
        <authorList>
            <person name="Miyauchi S."/>
            <person name="Kiss E."/>
            <person name="Kuo A."/>
            <person name="Drula E."/>
            <person name="Kohler A."/>
            <person name="Sanchez-Garcia M."/>
            <person name="Morin E."/>
            <person name="Andreopoulos B."/>
            <person name="Barry K.W."/>
            <person name="Bonito G."/>
            <person name="Buee M."/>
            <person name="Carver A."/>
            <person name="Chen C."/>
            <person name="Cichocki N."/>
            <person name="Clum A."/>
            <person name="Culley D."/>
            <person name="Crous P.W."/>
            <person name="Fauchery L."/>
            <person name="Girlanda M."/>
            <person name="Hayes R.D."/>
            <person name="Keri Z."/>
            <person name="LaButti K."/>
            <person name="Lipzen A."/>
            <person name="Lombard V."/>
            <person name="Magnuson J."/>
            <person name="Maillard F."/>
            <person name="Murat C."/>
            <person name="Nolan M."/>
            <person name="Ohm R.A."/>
            <person name="Pangilinan J."/>
            <person name="Pereira M.F."/>
            <person name="Perotto S."/>
            <person name="Peter M."/>
            <person name="Pfister S."/>
            <person name="Riley R."/>
            <person name="Sitrit Y."/>
            <person name="Stielow J.B."/>
            <person name="Szollosi G."/>
            <person name="Zifcakova L."/>
            <person name="Stursova M."/>
            <person name="Spatafora J.W."/>
            <person name="Tedersoo L."/>
            <person name="Vaario L.M."/>
            <person name="Yamada A."/>
            <person name="Yan M."/>
            <person name="Wang P."/>
            <person name="Xu J."/>
            <person name="Bruns T."/>
            <person name="Baldrian P."/>
            <person name="Vilgalys R."/>
            <person name="Dunand C."/>
            <person name="Henrissat B."/>
            <person name="Grigoriev I.V."/>
            <person name="Hibbett D."/>
            <person name="Nagy L.G."/>
            <person name="Martin F.M."/>
        </authorList>
    </citation>
    <scope>NUCLEOTIDE SEQUENCE</scope>
    <source>
        <strain evidence="3">UH-Tt-Lm1</strain>
    </source>
</reference>
<evidence type="ECO:0000313" key="4">
    <source>
        <dbReference type="Proteomes" id="UP000736335"/>
    </source>
</evidence>
<comment type="caution">
    <text evidence="3">The sequence shown here is derived from an EMBL/GenBank/DDBJ whole genome shotgun (WGS) entry which is preliminary data.</text>
</comment>
<dbReference type="Pfam" id="PF12937">
    <property type="entry name" value="F-box-like"/>
    <property type="match status" value="1"/>
</dbReference>
<accession>A0A9P6HB13</accession>
<sequence>MLQDATQMLRTELEYPGSDDTSVWHNLNLFRAFPPQQHPPRSSPPLPPSSPALSVRLDSSRNLGPEQRSGPRKFSVATAMFTDTHAPINKLPPEILGMIPAYQAGQTAKDLVTVSSVCSHWRNTFLATPSLWTKLDGKGIERTRVWLKRSRSLPIQLWVEGSPDPKVLEYIWKHPHGLEVVGLPDLDARNLPLFTHGYISKLLRPTPSLRHICVEVEGLIGFDTLMTIAGDYPSLEVLHLMGVPVSIKQFSAPNLRQLSLTGEFGLAKILDLLDSFPLLECLAFRLHLQEEAVPVSTERKVVLGRLSQANFFYHGFRILQHLSLPVINDLKLIEDIPVDQLGAGTTNDYTRFLSRAFDDLPMSRQINTISFYTKGSCRILFLSGPNGGMELVTHKIDNPAACITLLHSFVRHSFESLQSLSISNLYVPLSDIVLVSDFLKLLTGLQSLMMQQSFASQCLLALGTDSCLQLQDIEVQRPSPWLLEYSGLMKFVQDRSEAGIPIQRLVVSNSFPAPLDVEDMKTLLKYVKYVAWH</sequence>
<organism evidence="3 4">
    <name type="scientific">Thelephora terrestris</name>
    <dbReference type="NCBI Taxonomy" id="56493"/>
    <lineage>
        <taxon>Eukaryota</taxon>
        <taxon>Fungi</taxon>
        <taxon>Dikarya</taxon>
        <taxon>Basidiomycota</taxon>
        <taxon>Agaricomycotina</taxon>
        <taxon>Agaricomycetes</taxon>
        <taxon>Thelephorales</taxon>
        <taxon>Thelephoraceae</taxon>
        <taxon>Thelephora</taxon>
    </lineage>
</organism>
<reference evidence="3" key="2">
    <citation type="submission" date="2020-11" db="EMBL/GenBank/DDBJ databases">
        <authorList>
            <consortium name="DOE Joint Genome Institute"/>
            <person name="Kuo A."/>
            <person name="Miyauchi S."/>
            <person name="Kiss E."/>
            <person name="Drula E."/>
            <person name="Kohler A."/>
            <person name="Sanchez-Garcia M."/>
            <person name="Andreopoulos B."/>
            <person name="Barry K.W."/>
            <person name="Bonito G."/>
            <person name="Buee M."/>
            <person name="Carver A."/>
            <person name="Chen C."/>
            <person name="Cichocki N."/>
            <person name="Clum A."/>
            <person name="Culley D."/>
            <person name="Crous P.W."/>
            <person name="Fauchery L."/>
            <person name="Girlanda M."/>
            <person name="Hayes R."/>
            <person name="Keri Z."/>
            <person name="Labutti K."/>
            <person name="Lipzen A."/>
            <person name="Lombard V."/>
            <person name="Magnuson J."/>
            <person name="Maillard F."/>
            <person name="Morin E."/>
            <person name="Murat C."/>
            <person name="Nolan M."/>
            <person name="Ohm R."/>
            <person name="Pangilinan J."/>
            <person name="Pereira M."/>
            <person name="Perotto S."/>
            <person name="Peter M."/>
            <person name="Riley R."/>
            <person name="Sitrit Y."/>
            <person name="Stielow B."/>
            <person name="Szollosi G."/>
            <person name="Zifcakova L."/>
            <person name="Stursova M."/>
            <person name="Spatafora J.W."/>
            <person name="Tedersoo L."/>
            <person name="Vaario L.-M."/>
            <person name="Yamada A."/>
            <person name="Yan M."/>
            <person name="Wang P."/>
            <person name="Xu J."/>
            <person name="Bruns T."/>
            <person name="Baldrian P."/>
            <person name="Vilgalys R."/>
            <person name="Henrissat B."/>
            <person name="Grigoriev I.V."/>
            <person name="Hibbett D."/>
            <person name="Nagy L.G."/>
            <person name="Martin F.M."/>
        </authorList>
    </citation>
    <scope>NUCLEOTIDE SEQUENCE</scope>
    <source>
        <strain evidence="3">UH-Tt-Lm1</strain>
    </source>
</reference>
<keyword evidence="4" id="KW-1185">Reference proteome</keyword>
<evidence type="ECO:0000256" key="1">
    <source>
        <dbReference type="SAM" id="MobiDB-lite"/>
    </source>
</evidence>
<feature type="region of interest" description="Disordered" evidence="1">
    <location>
        <begin position="34"/>
        <end position="72"/>
    </location>
</feature>
<protein>
    <recommendedName>
        <fullName evidence="2">F-box domain-containing protein</fullName>
    </recommendedName>
</protein>